<reference evidence="1" key="1">
    <citation type="journal article" date="2012" name="PLoS ONE">
        <title>Gene sets for utilization of primary and secondary nutrition supplies in the distal gut of endangered iberian lynx.</title>
        <authorList>
            <person name="Alcaide M."/>
            <person name="Messina E."/>
            <person name="Richter M."/>
            <person name="Bargiela R."/>
            <person name="Peplies J."/>
            <person name="Huws S.A."/>
            <person name="Newbold C.J."/>
            <person name="Golyshin P.N."/>
            <person name="Simon M.A."/>
            <person name="Lopez G."/>
            <person name="Yakimov M.M."/>
            <person name="Ferrer M."/>
        </authorList>
    </citation>
    <scope>NUCLEOTIDE SEQUENCE</scope>
</reference>
<evidence type="ECO:0000313" key="1">
    <source>
        <dbReference type="EMBL" id="EJW96084.1"/>
    </source>
</evidence>
<dbReference type="AlphaFoldDB" id="J9G9I3"/>
<dbReference type="EMBL" id="AMCI01005473">
    <property type="protein sequence ID" value="EJW96084.1"/>
    <property type="molecule type" value="Genomic_DNA"/>
</dbReference>
<comment type="caution">
    <text evidence="1">The sequence shown here is derived from an EMBL/GenBank/DDBJ whole genome shotgun (WGS) entry which is preliminary data.</text>
</comment>
<accession>J9G9I3</accession>
<organism evidence="1">
    <name type="scientific">gut metagenome</name>
    <dbReference type="NCBI Taxonomy" id="749906"/>
    <lineage>
        <taxon>unclassified sequences</taxon>
        <taxon>metagenomes</taxon>
        <taxon>organismal metagenomes</taxon>
    </lineage>
</organism>
<gene>
    <name evidence="1" type="ORF">EVA_15808</name>
</gene>
<protein>
    <submittedName>
        <fullName evidence="1">Uncharacterized protein</fullName>
    </submittedName>
</protein>
<proteinExistence type="predicted"/>
<sequence>MTFNAVLQFFRQLRIYHFVILEQCIPGSLSISAGRQLSVKVCLNLSRNMEHLLAPASFFLSCFQCIST</sequence>
<name>J9G9I3_9ZZZZ</name>